<evidence type="ECO:0000313" key="1">
    <source>
        <dbReference type="EMBL" id="KAI9513023.1"/>
    </source>
</evidence>
<keyword evidence="2" id="KW-1185">Reference proteome</keyword>
<evidence type="ECO:0000313" key="2">
    <source>
        <dbReference type="Proteomes" id="UP001207468"/>
    </source>
</evidence>
<sequence>MQQQRPTHTPPAPHHPAADRSTPPRVPIPLTWLQSTFNTRSRTEQLLRPELENGLITRHDFDAAVDFFPGAQRYYSIAGGIIGALSILVYGHFLRRPPLSANRMASLAALASGGGVIGGTVVRANAHADFFRSLDSRPAFFQAVDNVQLRLGEKHPGQRTGSVYPGLDNENQELGDSAISSREWEEETPYGNHSKQNLTLIICRLGPTQPSQPKSRWEEIRAEHARNLATRSSWDELRQNASRPKSETTGNDPDRGSQDPALDRLAEQQQFDAMLEAERRRVGRESQSSS</sequence>
<name>A0ACC0UN89_9AGAM</name>
<protein>
    <submittedName>
        <fullName evidence="1">Uncharacterized protein</fullName>
    </submittedName>
</protein>
<gene>
    <name evidence="1" type="ORF">F5148DRAFT_972570</name>
</gene>
<accession>A0ACC0UN89</accession>
<comment type="caution">
    <text evidence="1">The sequence shown here is derived from an EMBL/GenBank/DDBJ whole genome shotgun (WGS) entry which is preliminary data.</text>
</comment>
<proteinExistence type="predicted"/>
<organism evidence="1 2">
    <name type="scientific">Russula earlei</name>
    <dbReference type="NCBI Taxonomy" id="71964"/>
    <lineage>
        <taxon>Eukaryota</taxon>
        <taxon>Fungi</taxon>
        <taxon>Dikarya</taxon>
        <taxon>Basidiomycota</taxon>
        <taxon>Agaricomycotina</taxon>
        <taxon>Agaricomycetes</taxon>
        <taxon>Russulales</taxon>
        <taxon>Russulaceae</taxon>
        <taxon>Russula</taxon>
    </lineage>
</organism>
<dbReference type="Proteomes" id="UP001207468">
    <property type="component" value="Unassembled WGS sequence"/>
</dbReference>
<dbReference type="EMBL" id="JAGFNK010000003">
    <property type="protein sequence ID" value="KAI9513023.1"/>
    <property type="molecule type" value="Genomic_DNA"/>
</dbReference>
<reference evidence="1" key="1">
    <citation type="submission" date="2021-03" db="EMBL/GenBank/DDBJ databases">
        <title>Evolutionary priming and transition to the ectomycorrhizal habit in an iconic lineage of mushroom-forming fungi: is preadaptation a requirement?</title>
        <authorList>
            <consortium name="DOE Joint Genome Institute"/>
            <person name="Looney B.P."/>
            <person name="Miyauchi S."/>
            <person name="Morin E."/>
            <person name="Drula E."/>
            <person name="Courty P.E."/>
            <person name="Chicoki N."/>
            <person name="Fauchery L."/>
            <person name="Kohler A."/>
            <person name="Kuo A."/>
            <person name="LaButti K."/>
            <person name="Pangilinan J."/>
            <person name="Lipzen A."/>
            <person name="Riley R."/>
            <person name="Andreopoulos W."/>
            <person name="He G."/>
            <person name="Johnson J."/>
            <person name="Barry K.W."/>
            <person name="Grigoriev I.V."/>
            <person name="Nagy L."/>
            <person name="Hibbett D."/>
            <person name="Henrissat B."/>
            <person name="Matheny P.B."/>
            <person name="Labbe J."/>
            <person name="Martin A.F."/>
        </authorList>
    </citation>
    <scope>NUCLEOTIDE SEQUENCE</scope>
    <source>
        <strain evidence="1">BPL698</strain>
    </source>
</reference>